<feature type="non-terminal residue" evidence="1">
    <location>
        <position position="1"/>
    </location>
</feature>
<sequence length="113" mass="13043">CVDQNELDAANWINTHVSEDSIILAYNIDLITIGISKYNLIESRQDILDKIFSTPYDKINRVLPNFYPNKSIYIIAKEPIKTLGFDELTKVFKKGGIKIFYYQSKCNCPDRGF</sequence>
<organism evidence="1">
    <name type="scientific">marine sediment metagenome</name>
    <dbReference type="NCBI Taxonomy" id="412755"/>
    <lineage>
        <taxon>unclassified sequences</taxon>
        <taxon>metagenomes</taxon>
        <taxon>ecological metagenomes</taxon>
    </lineage>
</organism>
<gene>
    <name evidence="1" type="ORF">S03H2_30467</name>
</gene>
<dbReference type="AlphaFoldDB" id="X1HH76"/>
<name>X1HH76_9ZZZZ</name>
<reference evidence="1" key="1">
    <citation type="journal article" date="2014" name="Front. Microbiol.">
        <title>High frequency of phylogenetically diverse reductive dehalogenase-homologous genes in deep subseafloor sedimentary metagenomes.</title>
        <authorList>
            <person name="Kawai M."/>
            <person name="Futagami T."/>
            <person name="Toyoda A."/>
            <person name="Takaki Y."/>
            <person name="Nishi S."/>
            <person name="Hori S."/>
            <person name="Arai W."/>
            <person name="Tsubouchi T."/>
            <person name="Morono Y."/>
            <person name="Uchiyama I."/>
            <person name="Ito T."/>
            <person name="Fujiyama A."/>
            <person name="Inagaki F."/>
            <person name="Takami H."/>
        </authorList>
    </citation>
    <scope>NUCLEOTIDE SEQUENCE</scope>
    <source>
        <strain evidence="1">Expedition CK06-06</strain>
    </source>
</reference>
<protein>
    <submittedName>
        <fullName evidence="1">Uncharacterized protein</fullName>
    </submittedName>
</protein>
<accession>X1HH76</accession>
<proteinExistence type="predicted"/>
<comment type="caution">
    <text evidence="1">The sequence shown here is derived from an EMBL/GenBank/DDBJ whole genome shotgun (WGS) entry which is preliminary data.</text>
</comment>
<evidence type="ECO:0000313" key="1">
    <source>
        <dbReference type="EMBL" id="GAH56415.1"/>
    </source>
</evidence>
<dbReference type="EMBL" id="BARU01018433">
    <property type="protein sequence ID" value="GAH56415.1"/>
    <property type="molecule type" value="Genomic_DNA"/>
</dbReference>